<protein>
    <submittedName>
        <fullName evidence="2">Uncharacterized protein</fullName>
    </submittedName>
</protein>
<evidence type="ECO:0000256" key="1">
    <source>
        <dbReference type="SAM" id="MobiDB-lite"/>
    </source>
</evidence>
<dbReference type="EMBL" id="CAQQ02155589">
    <property type="status" value="NOT_ANNOTATED_CDS"/>
    <property type="molecule type" value="Genomic_DNA"/>
</dbReference>
<evidence type="ECO:0000313" key="3">
    <source>
        <dbReference type="Proteomes" id="UP000015102"/>
    </source>
</evidence>
<feature type="region of interest" description="Disordered" evidence="1">
    <location>
        <begin position="1"/>
        <end position="44"/>
    </location>
</feature>
<accession>T1H5E4</accession>
<reference evidence="2" key="2">
    <citation type="submission" date="2015-06" db="UniProtKB">
        <authorList>
            <consortium name="EnsemblMetazoa"/>
        </authorList>
    </citation>
    <scope>IDENTIFICATION</scope>
</reference>
<dbReference type="HOGENOM" id="CLU_2362120_0_0_1"/>
<proteinExistence type="predicted"/>
<dbReference type="AlphaFoldDB" id="T1H5E4"/>
<feature type="compositionally biased region" description="Acidic residues" evidence="1">
    <location>
        <begin position="83"/>
        <end position="96"/>
    </location>
</feature>
<dbReference type="EnsemblMetazoa" id="MESCA011521-RA">
    <property type="protein sequence ID" value="MESCA011521-PA"/>
    <property type="gene ID" value="MESCA011521"/>
</dbReference>
<name>T1H5E4_MEGSC</name>
<feature type="region of interest" description="Disordered" evidence="1">
    <location>
        <begin position="76"/>
        <end position="96"/>
    </location>
</feature>
<organism evidence="2 3">
    <name type="scientific">Megaselia scalaris</name>
    <name type="common">Humpbacked fly</name>
    <name type="synonym">Phora scalaris</name>
    <dbReference type="NCBI Taxonomy" id="36166"/>
    <lineage>
        <taxon>Eukaryota</taxon>
        <taxon>Metazoa</taxon>
        <taxon>Ecdysozoa</taxon>
        <taxon>Arthropoda</taxon>
        <taxon>Hexapoda</taxon>
        <taxon>Insecta</taxon>
        <taxon>Pterygota</taxon>
        <taxon>Neoptera</taxon>
        <taxon>Endopterygota</taxon>
        <taxon>Diptera</taxon>
        <taxon>Brachycera</taxon>
        <taxon>Muscomorpha</taxon>
        <taxon>Platypezoidea</taxon>
        <taxon>Phoridae</taxon>
        <taxon>Megaseliini</taxon>
        <taxon>Megaselia</taxon>
    </lineage>
</organism>
<sequence length="96" mass="11086">MVYDFNRNPVKEEDVDPSDHKDLVGEAAEGDWDDSNAGTYDPIENTKNKDIIRHNNLMGMTPAAKKAFREEERLRRGDIKWDEIDEEASDDDEDDD</sequence>
<reference evidence="3" key="1">
    <citation type="submission" date="2013-02" db="EMBL/GenBank/DDBJ databases">
        <authorList>
            <person name="Hughes D."/>
        </authorList>
    </citation>
    <scope>NUCLEOTIDE SEQUENCE</scope>
    <source>
        <strain>Durham</strain>
        <strain evidence="3">NC isolate 2 -- Noor lab</strain>
    </source>
</reference>
<dbReference type="Proteomes" id="UP000015102">
    <property type="component" value="Unassembled WGS sequence"/>
</dbReference>
<feature type="compositionally biased region" description="Basic and acidic residues" evidence="1">
    <location>
        <begin position="9"/>
        <end position="24"/>
    </location>
</feature>
<keyword evidence="3" id="KW-1185">Reference proteome</keyword>
<evidence type="ECO:0000313" key="2">
    <source>
        <dbReference type="EnsemblMetazoa" id="MESCA011521-PA"/>
    </source>
</evidence>